<dbReference type="PANTHER" id="PTHR31126:SF1">
    <property type="entry name" value="TYROSINE SPECIFIC PROTEIN PHOSPHATASES DOMAIN-CONTAINING PROTEIN"/>
    <property type="match status" value="1"/>
</dbReference>
<dbReference type="InterPro" id="IPR016130">
    <property type="entry name" value="Tyr_Pase_AS"/>
</dbReference>
<dbReference type="Pfam" id="PF13350">
    <property type="entry name" value="Y_phosphatase3"/>
    <property type="match status" value="1"/>
</dbReference>
<accession>A0AB39Y6J8</accession>
<dbReference type="PROSITE" id="PS00383">
    <property type="entry name" value="TYR_PHOSPHATASE_1"/>
    <property type="match status" value="1"/>
</dbReference>
<dbReference type="EMBL" id="CP165727">
    <property type="protein sequence ID" value="XDV65657.1"/>
    <property type="molecule type" value="Genomic_DNA"/>
</dbReference>
<feature type="chain" id="PRO_5044330239" evidence="2">
    <location>
        <begin position="35"/>
        <end position="371"/>
    </location>
</feature>
<dbReference type="RefSeq" id="WP_369778553.1">
    <property type="nucleotide sequence ID" value="NZ_CP165727.1"/>
</dbReference>
<organism evidence="3">
    <name type="scientific">Streptomyces sp. R33</name>
    <dbReference type="NCBI Taxonomy" id="3238629"/>
    <lineage>
        <taxon>Bacteria</taxon>
        <taxon>Bacillati</taxon>
        <taxon>Actinomycetota</taxon>
        <taxon>Actinomycetes</taxon>
        <taxon>Kitasatosporales</taxon>
        <taxon>Streptomycetaceae</taxon>
        <taxon>Streptomyces</taxon>
    </lineage>
</organism>
<evidence type="ECO:0000256" key="1">
    <source>
        <dbReference type="ARBA" id="ARBA00009580"/>
    </source>
</evidence>
<dbReference type="AlphaFoldDB" id="A0AB39Y6J8"/>
<name>A0AB39Y6J8_9ACTN</name>
<sequence>MANSLEGMKKALLAATVVASALTASLVAAPAATAASAANGWELPWSGHHHGRTAIPFTEATVTAGADGAFTLKWKAQGAKRVEIKANGKVVAKGGAEGTAVVSGLPAADRQWFDFQPDRGEGLRLADRLIKLEGAVNFRDAGGYRTTTGQWVKMGEVYRSDALDKLTAADLAKLQRLRVKTVFDLRMETERTTDPDKVPVGARYTVADVFAGSGSFQSLPKSPDEAVKAMVDAEKAMVSGEGGKKAYSQVFEGLERDRDRAVLFHCTAGKDRTGWANATLLTALGVPSDTVMADYLASNDYRKAANDAVLSHLPAPQAAVYKPMLDVRPEYLNSGYDEVKAKYGTFDRYLKDGLGIDTRELKQLKKDLLVG</sequence>
<comment type="similarity">
    <text evidence="1">Belongs to the protein-tyrosine phosphatase family.</text>
</comment>
<dbReference type="PANTHER" id="PTHR31126">
    <property type="entry name" value="TYROSINE-PROTEIN PHOSPHATASE"/>
    <property type="match status" value="1"/>
</dbReference>
<gene>
    <name evidence="3" type="ORF">AB5J51_23265</name>
</gene>
<dbReference type="InterPro" id="IPR026893">
    <property type="entry name" value="Tyr/Ser_Pase_IphP-type"/>
</dbReference>
<evidence type="ECO:0000256" key="2">
    <source>
        <dbReference type="SAM" id="SignalP"/>
    </source>
</evidence>
<proteinExistence type="inferred from homology"/>
<dbReference type="Gene3D" id="3.90.190.10">
    <property type="entry name" value="Protein tyrosine phosphatase superfamily"/>
    <property type="match status" value="1"/>
</dbReference>
<dbReference type="InterPro" id="IPR029021">
    <property type="entry name" value="Prot-tyrosine_phosphatase-like"/>
</dbReference>
<protein>
    <submittedName>
        <fullName evidence="3">Tyrosine-protein phosphatase</fullName>
    </submittedName>
</protein>
<dbReference type="GO" id="GO:0004721">
    <property type="term" value="F:phosphoprotein phosphatase activity"/>
    <property type="evidence" value="ECO:0007669"/>
    <property type="project" value="InterPro"/>
</dbReference>
<evidence type="ECO:0000313" key="3">
    <source>
        <dbReference type="EMBL" id="XDV65657.1"/>
    </source>
</evidence>
<keyword evidence="2" id="KW-0732">Signal</keyword>
<dbReference type="SUPFAM" id="SSF52799">
    <property type="entry name" value="(Phosphotyrosine protein) phosphatases II"/>
    <property type="match status" value="1"/>
</dbReference>
<reference evidence="3" key="1">
    <citation type="submission" date="2024-08" db="EMBL/GenBank/DDBJ databases">
        <authorList>
            <person name="Yu S.T."/>
        </authorList>
    </citation>
    <scope>NUCLEOTIDE SEQUENCE</scope>
    <source>
        <strain evidence="3">R33</strain>
    </source>
</reference>
<feature type="signal peptide" evidence="2">
    <location>
        <begin position="1"/>
        <end position="34"/>
    </location>
</feature>